<dbReference type="Proteomes" id="UP000192602">
    <property type="component" value="Unassembled WGS sequence"/>
</dbReference>
<dbReference type="InterPro" id="IPR013211">
    <property type="entry name" value="LVIVD"/>
</dbReference>
<reference evidence="2" key="1">
    <citation type="submission" date="2017-04" db="EMBL/GenBank/DDBJ databases">
        <authorList>
            <person name="Varghese N."/>
            <person name="Submissions S."/>
        </authorList>
    </citation>
    <scope>NUCLEOTIDE SEQUENCE [LARGE SCALE GENOMIC DNA]</scope>
    <source>
        <strain evidence="2">DSM 16512</strain>
    </source>
</reference>
<evidence type="ECO:0000313" key="2">
    <source>
        <dbReference type="Proteomes" id="UP000192602"/>
    </source>
</evidence>
<protein>
    <submittedName>
        <fullName evidence="1">Uncharacterized conserved protein</fullName>
    </submittedName>
</protein>
<keyword evidence="2" id="KW-1185">Reference proteome</keyword>
<dbReference type="AlphaFoldDB" id="A0A1W1WQI2"/>
<dbReference type="SUPFAM" id="SSF50969">
    <property type="entry name" value="YVTN repeat-like/Quinoprotein amine dehydrogenase"/>
    <property type="match status" value="1"/>
</dbReference>
<organism evidence="1 2">
    <name type="scientific">Nitratiruptor tergarcus DSM 16512</name>
    <dbReference type="NCBI Taxonomy" id="1069081"/>
    <lineage>
        <taxon>Bacteria</taxon>
        <taxon>Pseudomonadati</taxon>
        <taxon>Campylobacterota</taxon>
        <taxon>Epsilonproteobacteria</taxon>
        <taxon>Nautiliales</taxon>
        <taxon>Nitratiruptoraceae</taxon>
        <taxon>Nitratiruptor</taxon>
    </lineage>
</organism>
<proteinExistence type="predicted"/>
<dbReference type="EMBL" id="FWWZ01000001">
    <property type="protein sequence ID" value="SMC08479.1"/>
    <property type="molecule type" value="Genomic_DNA"/>
</dbReference>
<evidence type="ECO:0000313" key="1">
    <source>
        <dbReference type="EMBL" id="SMC08479.1"/>
    </source>
</evidence>
<dbReference type="InterPro" id="IPR011044">
    <property type="entry name" value="Quino_amine_DH_bsu"/>
</dbReference>
<dbReference type="RefSeq" id="WP_084274759.1">
    <property type="nucleotide sequence ID" value="NZ_AP026671.1"/>
</dbReference>
<dbReference type="Pfam" id="PF08309">
    <property type="entry name" value="LVIVD"/>
    <property type="match status" value="3"/>
</dbReference>
<accession>A0A1W1WQI2</accession>
<dbReference type="PROSITE" id="PS00018">
    <property type="entry name" value="EF_HAND_1"/>
    <property type="match status" value="1"/>
</dbReference>
<dbReference type="STRING" id="1069081.SAMN05660197_0231"/>
<name>A0A1W1WQI2_9BACT</name>
<sequence>MKRVVAIMALLQIVVFGADYVKELKAYLTAKDFGVDGIMYTYDFNHDGYIGYNEWIYVSTRTNNKYRLLGTEPTPNNAFGFKKVNIQLQNASPMGYFIFIDFPLDSDKRFSWIYLSATSGKIFKLIGATSDHRFEYLYNNMYQSPLSDLEYVLEDNQVSFVYKSMEDFPYIVSAYDTRGFSWKVVPRDQRVYIADGSNGLVVLDMSYINFYNPQLSIKKIYGQTYDIAEDFQHHKIYIALGKKGIKMLDSENLDEITSVKVPKKRVSFENIWLSPDKKALYALDGKGVFAIYGDLEKNSMNYCDTIAGDFADIVISGDYLYLIDRSEGVKRYSLATPTAPRFEVAISVKGLEDGVVMDGYVYGVYDQKTKMVVITPECKIAKNLDTPHTIFKLVADPEHKKLYALNNVASIDVFDVSNPLDPQFEKTIYLPYPAMDLKIKGNFGYIANGGNGLIVIQL</sequence>
<dbReference type="InterPro" id="IPR018247">
    <property type="entry name" value="EF_Hand_1_Ca_BS"/>
</dbReference>
<gene>
    <name evidence="1" type="ORF">SAMN05660197_0231</name>
</gene>